<organism evidence="13 14">
    <name type="scientific">Nocardioides donggukensis</name>
    <dbReference type="NCBI Taxonomy" id="2774019"/>
    <lineage>
        <taxon>Bacteria</taxon>
        <taxon>Bacillati</taxon>
        <taxon>Actinomycetota</taxon>
        <taxon>Actinomycetes</taxon>
        <taxon>Propionibacteriales</taxon>
        <taxon>Nocardioidaceae</taxon>
        <taxon>Nocardioides</taxon>
    </lineage>
</organism>
<dbReference type="InterPro" id="IPR051474">
    <property type="entry name" value="Anti-sigma-K/W_factor"/>
</dbReference>
<keyword evidence="6" id="KW-0805">Transcription regulation</keyword>
<evidence type="ECO:0000256" key="2">
    <source>
        <dbReference type="ARBA" id="ARBA00004236"/>
    </source>
</evidence>
<dbReference type="EMBL" id="JACYXZ010000005">
    <property type="protein sequence ID" value="MBD8871174.1"/>
    <property type="molecule type" value="Genomic_DNA"/>
</dbReference>
<comment type="caution">
    <text evidence="13">The sequence shown here is derived from an EMBL/GenBank/DDBJ whole genome shotgun (WGS) entry which is preliminary data.</text>
</comment>
<dbReference type="Proteomes" id="UP000616839">
    <property type="component" value="Unassembled WGS sequence"/>
</dbReference>
<keyword evidence="14" id="KW-1185">Reference proteome</keyword>
<dbReference type="AlphaFoldDB" id="A0A927K6M6"/>
<evidence type="ECO:0000259" key="12">
    <source>
        <dbReference type="Pfam" id="PF13490"/>
    </source>
</evidence>
<dbReference type="GO" id="GO:0005886">
    <property type="term" value="C:plasma membrane"/>
    <property type="evidence" value="ECO:0007669"/>
    <property type="project" value="UniProtKB-SubCell"/>
</dbReference>
<name>A0A927K6M6_9ACTN</name>
<keyword evidence="8" id="KW-0804">Transcription</keyword>
<dbReference type="Pfam" id="PF10099">
    <property type="entry name" value="RskA_C"/>
    <property type="match status" value="1"/>
</dbReference>
<keyword evidence="3" id="KW-1003">Cell membrane</keyword>
<dbReference type="InterPro" id="IPR027383">
    <property type="entry name" value="Znf_put"/>
</dbReference>
<evidence type="ECO:0000256" key="5">
    <source>
        <dbReference type="ARBA" id="ARBA00022989"/>
    </source>
</evidence>
<dbReference type="InterPro" id="IPR041916">
    <property type="entry name" value="Anti_sigma_zinc_sf"/>
</dbReference>
<evidence type="ECO:0000256" key="10">
    <source>
        <dbReference type="ARBA" id="ARBA00030803"/>
    </source>
</evidence>
<dbReference type="GO" id="GO:0006417">
    <property type="term" value="P:regulation of translation"/>
    <property type="evidence" value="ECO:0007669"/>
    <property type="project" value="TreeGrafter"/>
</dbReference>
<comment type="subcellular location">
    <subcellularLocation>
        <location evidence="2">Cell membrane</location>
    </subcellularLocation>
    <subcellularLocation>
        <location evidence="1">Membrane</location>
        <topology evidence="1">Single-pass membrane protein</topology>
    </subcellularLocation>
</comment>
<evidence type="ECO:0000256" key="1">
    <source>
        <dbReference type="ARBA" id="ARBA00004167"/>
    </source>
</evidence>
<accession>A0A927K6M6</accession>
<dbReference type="Pfam" id="PF13490">
    <property type="entry name" value="zf-HC2"/>
    <property type="match status" value="1"/>
</dbReference>
<dbReference type="InterPro" id="IPR018764">
    <property type="entry name" value="RskA_C"/>
</dbReference>
<evidence type="ECO:0000256" key="9">
    <source>
        <dbReference type="ARBA" id="ARBA00029829"/>
    </source>
</evidence>
<sequence length="250" mass="26283">MSEIHALSGAYAVDAVNDVERKLFEQHLAHCPDCRDEVASLREAASLLPETAAVAPPPALRDRVLAEIASVRPLPPVTVETGPVEPTNVTSLAARRRRRLPALAAAAAVAAMLGAGAVAWQPWETTPEVQQRQLTAAERIAAADDAQEIVHEFEGGAVATVIRSRELGQAVITTSDMPAAPAGKVYQLWLQDPTGQMRPAGLMEPLPAQTVVLEGDAASARAAGITVEPAGGSERPTTAPLAVFDFERSV</sequence>
<keyword evidence="4" id="KW-0812">Transmembrane</keyword>
<evidence type="ECO:0000256" key="3">
    <source>
        <dbReference type="ARBA" id="ARBA00022475"/>
    </source>
</evidence>
<evidence type="ECO:0000256" key="7">
    <source>
        <dbReference type="ARBA" id="ARBA00023136"/>
    </source>
</evidence>
<evidence type="ECO:0000256" key="6">
    <source>
        <dbReference type="ARBA" id="ARBA00023015"/>
    </source>
</evidence>
<evidence type="ECO:0000313" key="14">
    <source>
        <dbReference type="Proteomes" id="UP000616839"/>
    </source>
</evidence>
<dbReference type="RefSeq" id="WP_192144500.1">
    <property type="nucleotide sequence ID" value="NZ_JACYXZ010000005.1"/>
</dbReference>
<evidence type="ECO:0000256" key="4">
    <source>
        <dbReference type="ARBA" id="ARBA00022692"/>
    </source>
</evidence>
<feature type="domain" description="Anti-sigma K factor RskA C-terminal" evidence="11">
    <location>
        <begin position="104"/>
        <end position="240"/>
    </location>
</feature>
<reference evidence="13" key="1">
    <citation type="submission" date="2020-09" db="EMBL/GenBank/DDBJ databases">
        <title>Nocardioides sp. strain MJB4 16S ribosomal RNA gene Genome sequencing and assembly.</title>
        <authorList>
            <person name="Kim I."/>
        </authorList>
    </citation>
    <scope>NUCLEOTIDE SEQUENCE</scope>
    <source>
        <strain evidence="13">MJB4</strain>
    </source>
</reference>
<evidence type="ECO:0000256" key="8">
    <source>
        <dbReference type="ARBA" id="ARBA00023163"/>
    </source>
</evidence>
<dbReference type="GO" id="GO:0016989">
    <property type="term" value="F:sigma factor antagonist activity"/>
    <property type="evidence" value="ECO:0007669"/>
    <property type="project" value="TreeGrafter"/>
</dbReference>
<dbReference type="Gene3D" id="1.10.10.1320">
    <property type="entry name" value="Anti-sigma factor, zinc-finger domain"/>
    <property type="match status" value="1"/>
</dbReference>
<feature type="domain" description="Putative zinc-finger" evidence="12">
    <location>
        <begin position="3"/>
        <end position="35"/>
    </location>
</feature>
<protein>
    <recommendedName>
        <fullName evidence="10">Regulator of SigK</fullName>
    </recommendedName>
    <alternativeName>
        <fullName evidence="9">Sigma-K anti-sigma factor RskA</fullName>
    </alternativeName>
</protein>
<keyword evidence="5" id="KW-1133">Transmembrane helix</keyword>
<gene>
    <name evidence="13" type="ORF">IE331_16225</name>
</gene>
<evidence type="ECO:0000313" key="13">
    <source>
        <dbReference type="EMBL" id="MBD8871174.1"/>
    </source>
</evidence>
<dbReference type="PANTHER" id="PTHR37461">
    <property type="entry name" value="ANTI-SIGMA-K FACTOR RSKA"/>
    <property type="match status" value="1"/>
</dbReference>
<evidence type="ECO:0000259" key="11">
    <source>
        <dbReference type="Pfam" id="PF10099"/>
    </source>
</evidence>
<proteinExistence type="predicted"/>
<dbReference type="PANTHER" id="PTHR37461:SF1">
    <property type="entry name" value="ANTI-SIGMA-K FACTOR RSKA"/>
    <property type="match status" value="1"/>
</dbReference>
<keyword evidence="7" id="KW-0472">Membrane</keyword>